<feature type="domain" description="HTH luxR-type" evidence="6">
    <location>
        <begin position="160"/>
        <end position="231"/>
    </location>
</feature>
<dbReference type="OrthoDB" id="4135368at2"/>
<evidence type="ECO:0000256" key="2">
    <source>
        <dbReference type="ARBA" id="ARBA00023015"/>
    </source>
</evidence>
<dbReference type="GO" id="GO:0006355">
    <property type="term" value="P:regulation of DNA-templated transcription"/>
    <property type="evidence" value="ECO:0007669"/>
    <property type="project" value="InterPro"/>
</dbReference>
<keyword evidence="9" id="KW-1185">Reference proteome</keyword>
<dbReference type="SMART" id="SM00448">
    <property type="entry name" value="REC"/>
    <property type="match status" value="1"/>
</dbReference>
<name>A0A4R6JH34_9ACTN</name>
<organism evidence="8 9">
    <name type="scientific">Kribbella caucasensis</name>
    <dbReference type="NCBI Taxonomy" id="2512215"/>
    <lineage>
        <taxon>Bacteria</taxon>
        <taxon>Bacillati</taxon>
        <taxon>Actinomycetota</taxon>
        <taxon>Actinomycetes</taxon>
        <taxon>Propionibacteriales</taxon>
        <taxon>Kribbellaceae</taxon>
        <taxon>Kribbella</taxon>
    </lineage>
</organism>
<comment type="caution">
    <text evidence="8">The sequence shown here is derived from an EMBL/GenBank/DDBJ whole genome shotgun (WGS) entry which is preliminary data.</text>
</comment>
<evidence type="ECO:0000256" key="5">
    <source>
        <dbReference type="PROSITE-ProRule" id="PRU00169"/>
    </source>
</evidence>
<feature type="domain" description="Response regulatory" evidence="7">
    <location>
        <begin position="19"/>
        <end position="138"/>
    </location>
</feature>
<dbReference type="PROSITE" id="PS00622">
    <property type="entry name" value="HTH_LUXR_1"/>
    <property type="match status" value="1"/>
</dbReference>
<dbReference type="GO" id="GO:0000160">
    <property type="term" value="P:phosphorelay signal transduction system"/>
    <property type="evidence" value="ECO:0007669"/>
    <property type="project" value="InterPro"/>
</dbReference>
<dbReference type="AlphaFoldDB" id="A0A4R6JH34"/>
<accession>A0A4R6JH34</accession>
<reference evidence="8 9" key="1">
    <citation type="submission" date="2019-03" db="EMBL/GenBank/DDBJ databases">
        <title>Genomic Encyclopedia of Type Strains, Phase III (KMG-III): the genomes of soil and plant-associated and newly described type strains.</title>
        <authorList>
            <person name="Whitman W."/>
        </authorList>
    </citation>
    <scope>NUCLEOTIDE SEQUENCE [LARGE SCALE GENOMIC DNA]</scope>
    <source>
        <strain evidence="8 9">VKM Ac-2527</strain>
    </source>
</reference>
<dbReference type="SMART" id="SM00421">
    <property type="entry name" value="HTH_LUXR"/>
    <property type="match status" value="1"/>
</dbReference>
<gene>
    <name evidence="8" type="ORF">EV643_12944</name>
</gene>
<dbReference type="PANTHER" id="PTHR43214:SF24">
    <property type="entry name" value="TRANSCRIPTIONAL REGULATORY PROTEIN NARL-RELATED"/>
    <property type="match status" value="1"/>
</dbReference>
<feature type="modified residue" description="4-aspartylphosphate" evidence="5">
    <location>
        <position position="69"/>
    </location>
</feature>
<keyword evidence="3 8" id="KW-0238">DNA-binding</keyword>
<dbReference type="SUPFAM" id="SSF52172">
    <property type="entry name" value="CheY-like"/>
    <property type="match status" value="1"/>
</dbReference>
<dbReference type="Gene3D" id="3.40.50.2300">
    <property type="match status" value="1"/>
</dbReference>
<dbReference type="InterPro" id="IPR001789">
    <property type="entry name" value="Sig_transdc_resp-reg_receiver"/>
</dbReference>
<sequence length="231" mass="25288">MTIKPSGELRGSDAAAGTRVLLAEDDVLLREGLASLLERSGFEVVGQTGDSEWILPLVRELKPELVVVDIRMPPTNTTEGLDAAREIRTEFPATGILVLSAHAEVEHAMELLASGQRVGYLLKSRVTDVGEFIETLERIVRGGSVLDPALVQELVSARRQNDPLAGLSPREHEVLALMAEGRSNAGIARRIWVTEATVEKHVRHILAKLSLPETGDDHRRVLAVITYLETR</sequence>
<proteinExistence type="predicted"/>
<evidence type="ECO:0000313" key="8">
    <source>
        <dbReference type="EMBL" id="TDO33946.1"/>
    </source>
</evidence>
<dbReference type="EMBL" id="SNWQ01000029">
    <property type="protein sequence ID" value="TDO33946.1"/>
    <property type="molecule type" value="Genomic_DNA"/>
</dbReference>
<dbReference type="PROSITE" id="PS50043">
    <property type="entry name" value="HTH_LUXR_2"/>
    <property type="match status" value="1"/>
</dbReference>
<dbReference type="PROSITE" id="PS50110">
    <property type="entry name" value="RESPONSE_REGULATORY"/>
    <property type="match status" value="1"/>
</dbReference>
<evidence type="ECO:0000259" key="7">
    <source>
        <dbReference type="PROSITE" id="PS50110"/>
    </source>
</evidence>
<dbReference type="GO" id="GO:0003677">
    <property type="term" value="F:DNA binding"/>
    <property type="evidence" value="ECO:0007669"/>
    <property type="project" value="UniProtKB-KW"/>
</dbReference>
<evidence type="ECO:0000256" key="3">
    <source>
        <dbReference type="ARBA" id="ARBA00023125"/>
    </source>
</evidence>
<dbReference type="Proteomes" id="UP000295388">
    <property type="component" value="Unassembled WGS sequence"/>
</dbReference>
<dbReference type="CDD" id="cd06170">
    <property type="entry name" value="LuxR_C_like"/>
    <property type="match status" value="1"/>
</dbReference>
<dbReference type="InterPro" id="IPR039420">
    <property type="entry name" value="WalR-like"/>
</dbReference>
<dbReference type="PRINTS" id="PR00038">
    <property type="entry name" value="HTHLUXR"/>
</dbReference>
<evidence type="ECO:0000259" key="6">
    <source>
        <dbReference type="PROSITE" id="PS50043"/>
    </source>
</evidence>
<dbReference type="Pfam" id="PF00072">
    <property type="entry name" value="Response_reg"/>
    <property type="match status" value="1"/>
</dbReference>
<evidence type="ECO:0000313" key="9">
    <source>
        <dbReference type="Proteomes" id="UP000295388"/>
    </source>
</evidence>
<dbReference type="InterPro" id="IPR058245">
    <property type="entry name" value="NreC/VraR/RcsB-like_REC"/>
</dbReference>
<dbReference type="InterPro" id="IPR011006">
    <property type="entry name" value="CheY-like_superfamily"/>
</dbReference>
<keyword evidence="4" id="KW-0804">Transcription</keyword>
<dbReference type="Pfam" id="PF00196">
    <property type="entry name" value="GerE"/>
    <property type="match status" value="1"/>
</dbReference>
<dbReference type="PANTHER" id="PTHR43214">
    <property type="entry name" value="TWO-COMPONENT RESPONSE REGULATOR"/>
    <property type="match status" value="1"/>
</dbReference>
<evidence type="ECO:0000256" key="1">
    <source>
        <dbReference type="ARBA" id="ARBA00022553"/>
    </source>
</evidence>
<keyword evidence="1 5" id="KW-0597">Phosphoprotein</keyword>
<evidence type="ECO:0000256" key="4">
    <source>
        <dbReference type="ARBA" id="ARBA00023163"/>
    </source>
</evidence>
<dbReference type="RefSeq" id="WP_133805055.1">
    <property type="nucleotide sequence ID" value="NZ_SNWQ01000029.1"/>
</dbReference>
<protein>
    <submittedName>
        <fullName evidence="8">DNA-binding NarL/FixJ family response regulator</fullName>
    </submittedName>
</protein>
<dbReference type="CDD" id="cd17535">
    <property type="entry name" value="REC_NarL-like"/>
    <property type="match status" value="1"/>
</dbReference>
<dbReference type="InterPro" id="IPR000792">
    <property type="entry name" value="Tscrpt_reg_LuxR_C"/>
</dbReference>
<keyword evidence="2" id="KW-0805">Transcription regulation</keyword>